<sequence length="334" mass="35699">MASPPSSSPSPPPLSGAAGDEVALASSRSSSEERATKALESLMWPHDLDSTMSESSLGLLRDRYSVPAEFTLIAPEPGQRAWSFGLRWAARAVDNTAPALDEGELRALRRLKEILPSSRVIRKITEAWLVEAGLSPVPREMVNLAVVHGGRLSSAVSPRRQVGPSIGTREAPVDLEDPAGGGLTRGTRVWADGETAAAFVRGGLHPDLAREMYTLSSDVLLGKSVKSLLWGQHYAMALADRVRDAGRALGILCERNAELRKQLEEVRAGVASEAVAAAEQRSSELEAEATRLRAEAGAAGERVSSLEAEVLRLRSEAKASEEEKSDLRGRLEGA</sequence>
<evidence type="ECO:0000313" key="2">
    <source>
        <dbReference type="EnsemblPlants" id="Ma00_p03680.1"/>
    </source>
</evidence>
<feature type="region of interest" description="Disordered" evidence="1">
    <location>
        <begin position="156"/>
        <end position="178"/>
    </location>
</feature>
<dbReference type="EnsemblPlants" id="Ma00_t03680.1">
    <property type="protein sequence ID" value="Ma00_p03680.1"/>
    <property type="gene ID" value="Ma00_g03680"/>
</dbReference>
<proteinExistence type="predicted"/>
<feature type="compositionally biased region" description="Pro residues" evidence="1">
    <location>
        <begin position="1"/>
        <end position="14"/>
    </location>
</feature>
<name>A0A804HN11_MUSAM</name>
<accession>A0A804HN11</accession>
<evidence type="ECO:0000313" key="3">
    <source>
        <dbReference type="Proteomes" id="UP000012960"/>
    </source>
</evidence>
<reference evidence="2" key="1">
    <citation type="submission" date="2021-05" db="UniProtKB">
        <authorList>
            <consortium name="EnsemblPlants"/>
        </authorList>
    </citation>
    <scope>IDENTIFICATION</scope>
    <source>
        <strain evidence="2">subsp. malaccensis</strain>
    </source>
</reference>
<keyword evidence="3" id="KW-1185">Reference proteome</keyword>
<feature type="region of interest" description="Disordered" evidence="1">
    <location>
        <begin position="1"/>
        <end position="33"/>
    </location>
</feature>
<dbReference type="InParanoid" id="A0A804HN11"/>
<organism evidence="2 3">
    <name type="scientific">Musa acuminata subsp. malaccensis</name>
    <name type="common">Wild banana</name>
    <name type="synonym">Musa malaccensis</name>
    <dbReference type="NCBI Taxonomy" id="214687"/>
    <lineage>
        <taxon>Eukaryota</taxon>
        <taxon>Viridiplantae</taxon>
        <taxon>Streptophyta</taxon>
        <taxon>Embryophyta</taxon>
        <taxon>Tracheophyta</taxon>
        <taxon>Spermatophyta</taxon>
        <taxon>Magnoliopsida</taxon>
        <taxon>Liliopsida</taxon>
        <taxon>Zingiberales</taxon>
        <taxon>Musaceae</taxon>
        <taxon>Musa</taxon>
    </lineage>
</organism>
<dbReference type="AlphaFoldDB" id="A0A804HN11"/>
<feature type="region of interest" description="Disordered" evidence="1">
    <location>
        <begin position="315"/>
        <end position="334"/>
    </location>
</feature>
<evidence type="ECO:0000256" key="1">
    <source>
        <dbReference type="SAM" id="MobiDB-lite"/>
    </source>
</evidence>
<dbReference type="Gramene" id="Ma00_t03680.1">
    <property type="protein sequence ID" value="Ma00_p03680.1"/>
    <property type="gene ID" value="Ma00_g03680"/>
</dbReference>
<dbReference type="Proteomes" id="UP000012960">
    <property type="component" value="Unplaced"/>
</dbReference>
<protein>
    <submittedName>
        <fullName evidence="2">Uncharacterized protein</fullName>
    </submittedName>
</protein>